<dbReference type="InterPro" id="IPR032710">
    <property type="entry name" value="NTF2-like_dom_sf"/>
</dbReference>
<reference evidence="2 3" key="1">
    <citation type="submission" date="2021-04" db="EMBL/GenBank/DDBJ databases">
        <title>Description of novel Flavobacterium sp. F-328.</title>
        <authorList>
            <person name="Saticioglu I.B."/>
        </authorList>
    </citation>
    <scope>NUCLEOTIDE SEQUENCE [LARGE SCALE GENOMIC DNA]</scope>
    <source>
        <strain evidence="2 3">F-328</strain>
    </source>
</reference>
<accession>A0ABS5D4D1</accession>
<feature type="domain" description="YchJ-like middle NTF2-like" evidence="1">
    <location>
        <begin position="31"/>
        <end position="124"/>
    </location>
</feature>
<name>A0ABS5D4D1_9FLAO</name>
<dbReference type="Proteomes" id="UP000679008">
    <property type="component" value="Unassembled WGS sequence"/>
</dbReference>
<organism evidence="2 3">
    <name type="scientific">Flavobacterium erciyesense</name>
    <dbReference type="NCBI Taxonomy" id="2825842"/>
    <lineage>
        <taxon>Bacteria</taxon>
        <taxon>Pseudomonadati</taxon>
        <taxon>Bacteroidota</taxon>
        <taxon>Flavobacteriia</taxon>
        <taxon>Flavobacteriales</taxon>
        <taxon>Flavobacteriaceae</taxon>
        <taxon>Flavobacterium</taxon>
    </lineage>
</organism>
<gene>
    <name evidence="2" type="ORF">KBJ98_08935</name>
</gene>
<dbReference type="InterPro" id="IPR048469">
    <property type="entry name" value="YchJ-like_M"/>
</dbReference>
<dbReference type="Pfam" id="PF17775">
    <property type="entry name" value="YchJ_M-like"/>
    <property type="match status" value="1"/>
</dbReference>
<comment type="caution">
    <text evidence="2">The sequence shown here is derived from an EMBL/GenBank/DDBJ whole genome shotgun (WGS) entry which is preliminary data.</text>
</comment>
<dbReference type="SUPFAM" id="SSF54427">
    <property type="entry name" value="NTF2-like"/>
    <property type="match status" value="1"/>
</dbReference>
<sequence>MKTDDLCPCCSGKTYCKCCQLAHLDHSKANTAEALMRSRYSAYALHNADYLLSTTHETQRKLYCKTELLEWATKNEWIELQIISATATVIEFKAWYRNEEQILCVHHERSTFAYEGGFWYYVDGIFL</sequence>
<proteinExistence type="predicted"/>
<evidence type="ECO:0000313" key="3">
    <source>
        <dbReference type="Proteomes" id="UP000679008"/>
    </source>
</evidence>
<dbReference type="RefSeq" id="WP_210789717.1">
    <property type="nucleotide sequence ID" value="NZ_JAGPXB010000007.1"/>
</dbReference>
<evidence type="ECO:0000313" key="2">
    <source>
        <dbReference type="EMBL" id="MBQ0908825.1"/>
    </source>
</evidence>
<dbReference type="Gene3D" id="3.10.450.50">
    <property type="match status" value="1"/>
</dbReference>
<dbReference type="EMBL" id="JAGPXB010000007">
    <property type="protein sequence ID" value="MBQ0908825.1"/>
    <property type="molecule type" value="Genomic_DNA"/>
</dbReference>
<protein>
    <recommendedName>
        <fullName evidence="1">YchJ-like middle NTF2-like domain-containing protein</fullName>
    </recommendedName>
</protein>
<keyword evidence="3" id="KW-1185">Reference proteome</keyword>
<evidence type="ECO:0000259" key="1">
    <source>
        <dbReference type="Pfam" id="PF17775"/>
    </source>
</evidence>